<dbReference type="AlphaFoldDB" id="A0A931G0V2"/>
<evidence type="ECO:0000313" key="2">
    <source>
        <dbReference type="Proteomes" id="UP000598146"/>
    </source>
</evidence>
<dbReference type="Proteomes" id="UP000598146">
    <property type="component" value="Unassembled WGS sequence"/>
</dbReference>
<evidence type="ECO:0000313" key="1">
    <source>
        <dbReference type="EMBL" id="MBG0566097.1"/>
    </source>
</evidence>
<name>A0A931G0V2_9ACTN</name>
<sequence length="327" mass="35000">MTGSKSPQRRLGWRRPLVLSPSLVDFRARGFATEPAATRATLEAAAGSFLDGYNAELATGPDEPPELDTPANRRGFAAEGAAMAATLLDAARISGTRRTDALHAAYGDRYAYLMHVGSGWAMAKLRRRRLGRIGASAPLLRWLAYDGKGFCDAFFAGPRQLDRRRAHAYPCSAVCEIEYQGLGRSLWFRACGDPERVAALVTTMPSRHHGDVWSGIGLAATYAGGAGPGTYELLAERAAEHRPSLAQGAAFAAEAWRLAGGIPEHCDIAVPILAGVTPATASAWTWTAREGLDVPDQDASGYRRWRLRVQRLAAATAVGPAAAEERS</sequence>
<dbReference type="InterPro" id="IPR012964">
    <property type="entry name" value="DUF1702"/>
</dbReference>
<keyword evidence="2" id="KW-1185">Reference proteome</keyword>
<dbReference type="Pfam" id="PF08012">
    <property type="entry name" value="DUF1702"/>
    <property type="match status" value="1"/>
</dbReference>
<comment type="caution">
    <text evidence="1">The sequence shown here is derived from an EMBL/GenBank/DDBJ whole genome shotgun (WGS) entry which is preliminary data.</text>
</comment>
<accession>A0A931G0V2</accession>
<organism evidence="1 2">
    <name type="scientific">Actinoplanes aureus</name>
    <dbReference type="NCBI Taxonomy" id="2792083"/>
    <lineage>
        <taxon>Bacteria</taxon>
        <taxon>Bacillati</taxon>
        <taxon>Actinomycetota</taxon>
        <taxon>Actinomycetes</taxon>
        <taxon>Micromonosporales</taxon>
        <taxon>Micromonosporaceae</taxon>
        <taxon>Actinoplanes</taxon>
    </lineage>
</organism>
<reference evidence="1" key="1">
    <citation type="submission" date="2020-11" db="EMBL/GenBank/DDBJ databases">
        <title>Isolation and identification of active actinomycetes.</title>
        <authorList>
            <person name="Sun X."/>
        </authorList>
    </citation>
    <scope>NUCLEOTIDE SEQUENCE</scope>
    <source>
        <strain evidence="1">NEAU-A11</strain>
    </source>
</reference>
<dbReference type="EMBL" id="JADQTO010000018">
    <property type="protein sequence ID" value="MBG0566097.1"/>
    <property type="molecule type" value="Genomic_DNA"/>
</dbReference>
<protein>
    <submittedName>
        <fullName evidence="1">DUF1702 family protein</fullName>
    </submittedName>
</protein>
<gene>
    <name evidence="1" type="ORF">I4J89_32085</name>
</gene>
<dbReference type="RefSeq" id="WP_196417872.1">
    <property type="nucleotide sequence ID" value="NZ_JADQTO010000018.1"/>
</dbReference>
<proteinExistence type="predicted"/>